<name>A0A8E2ANB8_9APHY</name>
<evidence type="ECO:0000313" key="3">
    <source>
        <dbReference type="Proteomes" id="UP000250043"/>
    </source>
</evidence>
<gene>
    <name evidence="2" type="ORF">OBBRIDRAFT_742729</name>
</gene>
<sequence>MESDLDQWRNEDTTPGQLRRIQDGQIWQTLSGPDGHPFFDNSDDRPNSSELRVGISIGFDGQVFLFSFQRSAFSGSHSTGVLSVSIANLDTHLRYRVENVLLCGLTPGPRELSGDELQKFICEFVTDLLRLYEHGLLVRTPQYPNGRLVRVALVCISCDHPALCRMAGFGDHSMNSCMCTKCELPHDMLFEEAGLTINSRPTRSTQEHLRRAQEYKTLNGKKEREQFFKKHASRWFEFSRLPYFDPVRMAIIDPMHNILLGVVKTQWCDVWIQGKTLRGRTATKKVPRELDEIHEILANFEMPRWVARLPSDVGYPAGGSLTSDEWKAMVLVYCLIVIPLIWEEWGPASDKEYQEQLKKLKPSASTQSSSRSQHGKLNKKSKTSQDQPQPRMHPQDADNFLTLAAALKIILARTIDVSELERAQDLLQAYLLKYREVSETSN</sequence>
<accession>A0A8E2ANB8</accession>
<proteinExistence type="predicted"/>
<dbReference type="OrthoDB" id="3239894at2759"/>
<dbReference type="Proteomes" id="UP000250043">
    <property type="component" value="Unassembled WGS sequence"/>
</dbReference>
<dbReference type="PANTHER" id="PTHR46579">
    <property type="entry name" value="F5/8 TYPE C DOMAIN-CONTAINING PROTEIN-RELATED"/>
    <property type="match status" value="1"/>
</dbReference>
<organism evidence="2 3">
    <name type="scientific">Obba rivulosa</name>
    <dbReference type="NCBI Taxonomy" id="1052685"/>
    <lineage>
        <taxon>Eukaryota</taxon>
        <taxon>Fungi</taxon>
        <taxon>Dikarya</taxon>
        <taxon>Basidiomycota</taxon>
        <taxon>Agaricomycotina</taxon>
        <taxon>Agaricomycetes</taxon>
        <taxon>Polyporales</taxon>
        <taxon>Gelatoporiaceae</taxon>
        <taxon>Obba</taxon>
    </lineage>
</organism>
<reference evidence="2 3" key="1">
    <citation type="submission" date="2016-07" db="EMBL/GenBank/DDBJ databases">
        <title>Draft genome of the white-rot fungus Obba rivulosa 3A-2.</title>
        <authorList>
            <consortium name="DOE Joint Genome Institute"/>
            <person name="Miettinen O."/>
            <person name="Riley R."/>
            <person name="Acob R."/>
            <person name="Barry K."/>
            <person name="Cullen D."/>
            <person name="De Vries R."/>
            <person name="Hainaut M."/>
            <person name="Hatakka A."/>
            <person name="Henrissat B."/>
            <person name="Hilden K."/>
            <person name="Kuo R."/>
            <person name="Labutti K."/>
            <person name="Lipzen A."/>
            <person name="Makela M.R."/>
            <person name="Sandor L."/>
            <person name="Spatafora J.W."/>
            <person name="Grigoriev I.V."/>
            <person name="Hibbett D.S."/>
        </authorList>
    </citation>
    <scope>NUCLEOTIDE SEQUENCE [LARGE SCALE GENOMIC DNA]</scope>
    <source>
        <strain evidence="2 3">3A-2</strain>
    </source>
</reference>
<dbReference type="Pfam" id="PF02992">
    <property type="entry name" value="Transposase_21"/>
    <property type="match status" value="1"/>
</dbReference>
<feature type="compositionally biased region" description="Low complexity" evidence="1">
    <location>
        <begin position="363"/>
        <end position="372"/>
    </location>
</feature>
<keyword evidence="3" id="KW-1185">Reference proteome</keyword>
<dbReference type="EMBL" id="KV722823">
    <property type="protein sequence ID" value="OCH83767.1"/>
    <property type="molecule type" value="Genomic_DNA"/>
</dbReference>
<feature type="compositionally biased region" description="Basic residues" evidence="1">
    <location>
        <begin position="373"/>
        <end position="382"/>
    </location>
</feature>
<dbReference type="InterPro" id="IPR004242">
    <property type="entry name" value="Transposase_21"/>
</dbReference>
<dbReference type="AlphaFoldDB" id="A0A8E2ANB8"/>
<feature type="region of interest" description="Disordered" evidence="1">
    <location>
        <begin position="356"/>
        <end position="395"/>
    </location>
</feature>
<dbReference type="PANTHER" id="PTHR46579:SF2">
    <property type="entry name" value="C2H2-TYPE DOMAIN-CONTAINING PROTEIN"/>
    <property type="match status" value="1"/>
</dbReference>
<evidence type="ECO:0000313" key="2">
    <source>
        <dbReference type="EMBL" id="OCH83767.1"/>
    </source>
</evidence>
<evidence type="ECO:0000256" key="1">
    <source>
        <dbReference type="SAM" id="MobiDB-lite"/>
    </source>
</evidence>
<protein>
    <submittedName>
        <fullName evidence="2">Uncharacterized protein</fullName>
    </submittedName>
</protein>